<dbReference type="InterPro" id="IPR001638">
    <property type="entry name" value="Solute-binding_3/MltF_N"/>
</dbReference>
<evidence type="ECO:0000256" key="2">
    <source>
        <dbReference type="SAM" id="SignalP"/>
    </source>
</evidence>
<dbReference type="RefSeq" id="WP_050670361.1">
    <property type="nucleotide sequence ID" value="NZ_LAIR01000002.1"/>
</dbReference>
<protein>
    <submittedName>
        <fullName evidence="4">ABC transporter substrate-binding protein</fullName>
    </submittedName>
</protein>
<comment type="caution">
    <text evidence="4">The sequence shown here is derived from an EMBL/GenBank/DDBJ whole genome shotgun (WGS) entry which is preliminary data.</text>
</comment>
<dbReference type="PATRIC" id="fig|1631356.3.peg.2688"/>
<dbReference type="SMART" id="SM00062">
    <property type="entry name" value="PBPb"/>
    <property type="match status" value="1"/>
</dbReference>
<keyword evidence="1 2" id="KW-0732">Signal</keyword>
<accession>A0A0L6CJK2</accession>
<dbReference type="Gene3D" id="3.40.190.10">
    <property type="entry name" value="Periplasmic binding protein-like II"/>
    <property type="match status" value="2"/>
</dbReference>
<dbReference type="OrthoDB" id="4633994at2"/>
<dbReference type="Proteomes" id="UP000037397">
    <property type="component" value="Unassembled WGS sequence"/>
</dbReference>
<dbReference type="Pfam" id="PF00497">
    <property type="entry name" value="SBP_bac_3"/>
    <property type="match status" value="1"/>
</dbReference>
<evidence type="ECO:0000256" key="1">
    <source>
        <dbReference type="ARBA" id="ARBA00022729"/>
    </source>
</evidence>
<gene>
    <name evidence="4" type="ORF">VV01_13655</name>
</gene>
<evidence type="ECO:0000313" key="5">
    <source>
        <dbReference type="Proteomes" id="UP000037397"/>
    </source>
</evidence>
<organism evidence="4 5">
    <name type="scientific">Luteipulveratus halotolerans</name>
    <dbReference type="NCBI Taxonomy" id="1631356"/>
    <lineage>
        <taxon>Bacteria</taxon>
        <taxon>Bacillati</taxon>
        <taxon>Actinomycetota</taxon>
        <taxon>Actinomycetes</taxon>
        <taxon>Micrococcales</taxon>
        <taxon>Dermacoccaceae</taxon>
        <taxon>Luteipulveratus</taxon>
    </lineage>
</organism>
<proteinExistence type="predicted"/>
<dbReference type="AlphaFoldDB" id="A0A0L6CJK2"/>
<feature type="domain" description="Solute-binding protein family 3/N-terminal" evidence="3">
    <location>
        <begin position="83"/>
        <end position="317"/>
    </location>
</feature>
<evidence type="ECO:0000313" key="4">
    <source>
        <dbReference type="EMBL" id="KNX37962.1"/>
    </source>
</evidence>
<sequence>MHTNAVRRRTTIAAVIGLGLTALAGCSEPQEAATKATIAPAAGEAKAQVVSYDTSPAQSERITGVRDAALNAQLPEAIRKRGTIIVGSGSAAGGSPPLGFTATDNKTPVGVETDIAHLISDILGVKPQVSTTSFENLFVGIDSDRYDVALSNVGVSEQRKEKYDFATYRLGLHAFEVPKDSTLKVRGAADVSGKRVGVSSGTLQEDVLLRWNAENTKAGRAPAKVVYYQNQADYYLALASGRIDAFLGPNPTATYHVATDGKTKIVGTVSSSYPVQGKVGVLTKKGSGLAPLAQKALNKAIADGSYAKVLKRWGLTSESVPTSELNPPGLPKPAGS</sequence>
<feature type="signal peptide" evidence="2">
    <location>
        <begin position="1"/>
        <end position="24"/>
    </location>
</feature>
<dbReference type="STRING" id="1631356.VV01_13655"/>
<dbReference type="EMBL" id="LAIR01000002">
    <property type="protein sequence ID" value="KNX37962.1"/>
    <property type="molecule type" value="Genomic_DNA"/>
</dbReference>
<evidence type="ECO:0000259" key="3">
    <source>
        <dbReference type="SMART" id="SM00062"/>
    </source>
</evidence>
<keyword evidence="5" id="KW-1185">Reference proteome</keyword>
<name>A0A0L6CJK2_9MICO</name>
<dbReference type="PROSITE" id="PS51257">
    <property type="entry name" value="PROKAR_LIPOPROTEIN"/>
    <property type="match status" value="1"/>
</dbReference>
<dbReference type="SUPFAM" id="SSF53850">
    <property type="entry name" value="Periplasmic binding protein-like II"/>
    <property type="match status" value="1"/>
</dbReference>
<dbReference type="PANTHER" id="PTHR35936">
    <property type="entry name" value="MEMBRANE-BOUND LYTIC MUREIN TRANSGLYCOSYLASE F"/>
    <property type="match status" value="1"/>
</dbReference>
<feature type="chain" id="PRO_5038773164" evidence="2">
    <location>
        <begin position="25"/>
        <end position="336"/>
    </location>
</feature>
<reference evidence="5" key="1">
    <citation type="submission" date="2015-03" db="EMBL/GenBank/DDBJ databases">
        <title>Luteipulveratus halotolerans sp. nov., a novel actinobacterium (Dermacoccaceae) from Sarawak, Malaysia.</title>
        <authorList>
            <person name="Juboi H."/>
            <person name="Basik A."/>
            <person name="Shamsul S.S."/>
            <person name="Arnold P."/>
            <person name="Schmitt E.K."/>
            <person name="Sanglier J.-J."/>
            <person name="Yeo T."/>
        </authorList>
    </citation>
    <scope>NUCLEOTIDE SEQUENCE [LARGE SCALE GENOMIC DNA]</scope>
    <source>
        <strain evidence="5">C296001</strain>
    </source>
</reference>
<dbReference type="CDD" id="cd01004">
    <property type="entry name" value="PBP2_MidA_like"/>
    <property type="match status" value="1"/>
</dbReference>